<feature type="domain" description="G-protein coupled receptors family 1 profile" evidence="10">
    <location>
        <begin position="10"/>
        <end position="259"/>
    </location>
</feature>
<evidence type="ECO:0000259" key="10">
    <source>
        <dbReference type="PROSITE" id="PS50262"/>
    </source>
</evidence>
<dbReference type="AlphaFoldDB" id="A0A814UIE5"/>
<evidence type="ECO:0000256" key="6">
    <source>
        <dbReference type="ARBA" id="ARBA00023136"/>
    </source>
</evidence>
<keyword evidence="5" id="KW-0297">G-protein coupled receptor</keyword>
<feature type="transmembrane region" description="Helical" evidence="9">
    <location>
        <begin position="199"/>
        <end position="219"/>
    </location>
</feature>
<dbReference type="CDD" id="cd00637">
    <property type="entry name" value="7tm_classA_rhodopsin-like"/>
    <property type="match status" value="1"/>
</dbReference>
<organism evidence="11 14">
    <name type="scientific">Adineta ricciae</name>
    <name type="common">Rotifer</name>
    <dbReference type="NCBI Taxonomy" id="249248"/>
    <lineage>
        <taxon>Eukaryota</taxon>
        <taxon>Metazoa</taxon>
        <taxon>Spiralia</taxon>
        <taxon>Gnathifera</taxon>
        <taxon>Rotifera</taxon>
        <taxon>Eurotatoria</taxon>
        <taxon>Bdelloidea</taxon>
        <taxon>Adinetida</taxon>
        <taxon>Adinetidae</taxon>
        <taxon>Adineta</taxon>
    </lineage>
</organism>
<dbReference type="Proteomes" id="UP000663852">
    <property type="component" value="Unassembled WGS sequence"/>
</dbReference>
<dbReference type="EMBL" id="CAJNOR010002942">
    <property type="protein sequence ID" value="CAF1359349.1"/>
    <property type="molecule type" value="Genomic_DNA"/>
</dbReference>
<evidence type="ECO:0000256" key="8">
    <source>
        <dbReference type="ARBA" id="ARBA00023224"/>
    </source>
</evidence>
<dbReference type="GO" id="GO:0005886">
    <property type="term" value="C:plasma membrane"/>
    <property type="evidence" value="ECO:0007669"/>
    <property type="project" value="UniProtKB-SubCell"/>
</dbReference>
<name>A0A814UIE5_ADIRI</name>
<feature type="transmembrane region" description="Helical" evidence="9">
    <location>
        <begin position="36"/>
        <end position="58"/>
    </location>
</feature>
<dbReference type="InterPro" id="IPR000276">
    <property type="entry name" value="GPCR_Rhodpsn"/>
</dbReference>
<evidence type="ECO:0000256" key="1">
    <source>
        <dbReference type="ARBA" id="ARBA00004651"/>
    </source>
</evidence>
<dbReference type="EMBL" id="CAJNOJ010000133">
    <property type="protein sequence ID" value="CAF1176107.1"/>
    <property type="molecule type" value="Genomic_DNA"/>
</dbReference>
<keyword evidence="7" id="KW-0675">Receptor</keyword>
<keyword evidence="3 9" id="KW-0812">Transmembrane</keyword>
<sequence>MAFSVTAILIAFYVLILIIFKKELHTVNRLLTCNTCLASILYCLVQFIDYIYLLIITWDTDDQSCRWRAYFSYMSLISIIYSYVLQIISRFFFINLYEKYRWLISFKSHIYLILFGWIIILALPLPSIITNDIYFRPNELCWVLSDHILHSYYINIAYYIIPILLIIIFSILIMKRIYSYRKTTTIQRAKKRRDRDSEIFRNIIISFGIYFLGGIPYMIDQFIDSPFTYSFGVVTVTLAVNLEKLFIIYLDRDIRNIIKNYFYQTQTRVIPITLNPTFTAR</sequence>
<keyword evidence="8" id="KW-0807">Transducer</keyword>
<evidence type="ECO:0000313" key="13">
    <source>
        <dbReference type="Proteomes" id="UP000663828"/>
    </source>
</evidence>
<evidence type="ECO:0000313" key="12">
    <source>
        <dbReference type="EMBL" id="CAF1359349.1"/>
    </source>
</evidence>
<dbReference type="Pfam" id="PF00001">
    <property type="entry name" value="7tm_1"/>
    <property type="match status" value="1"/>
</dbReference>
<evidence type="ECO:0000313" key="11">
    <source>
        <dbReference type="EMBL" id="CAF1176107.1"/>
    </source>
</evidence>
<comment type="caution">
    <text evidence="11">The sequence shown here is derived from an EMBL/GenBank/DDBJ whole genome shotgun (WGS) entry which is preliminary data.</text>
</comment>
<keyword evidence="2" id="KW-1003">Cell membrane</keyword>
<evidence type="ECO:0000256" key="7">
    <source>
        <dbReference type="ARBA" id="ARBA00023170"/>
    </source>
</evidence>
<feature type="transmembrane region" description="Helical" evidence="9">
    <location>
        <begin position="231"/>
        <end position="250"/>
    </location>
</feature>
<dbReference type="SUPFAM" id="SSF81321">
    <property type="entry name" value="Family A G protein-coupled receptor-like"/>
    <property type="match status" value="1"/>
</dbReference>
<dbReference type="InterPro" id="IPR050569">
    <property type="entry name" value="TAAR"/>
</dbReference>
<evidence type="ECO:0000256" key="2">
    <source>
        <dbReference type="ARBA" id="ARBA00022475"/>
    </source>
</evidence>
<evidence type="ECO:0000313" key="14">
    <source>
        <dbReference type="Proteomes" id="UP000663852"/>
    </source>
</evidence>
<gene>
    <name evidence="11" type="ORF">EDS130_LOCUS23975</name>
    <name evidence="12" type="ORF">XAT740_LOCUS31923</name>
</gene>
<dbReference type="PANTHER" id="PTHR24249:SF411">
    <property type="entry name" value="G-PROTEIN COUPLED RECEPTORS FAMILY 1 PROFILE DOMAIN-CONTAINING PROTEIN"/>
    <property type="match status" value="1"/>
</dbReference>
<dbReference type="Proteomes" id="UP000663828">
    <property type="component" value="Unassembled WGS sequence"/>
</dbReference>
<reference evidence="11" key="1">
    <citation type="submission" date="2021-02" db="EMBL/GenBank/DDBJ databases">
        <authorList>
            <person name="Nowell W R."/>
        </authorList>
    </citation>
    <scope>NUCLEOTIDE SEQUENCE</scope>
</reference>
<comment type="subcellular location">
    <subcellularLocation>
        <location evidence="1">Cell membrane</location>
        <topology evidence="1">Multi-pass membrane protein</topology>
    </subcellularLocation>
</comment>
<proteinExistence type="predicted"/>
<dbReference type="Gene3D" id="1.20.1070.10">
    <property type="entry name" value="Rhodopsin 7-helix transmembrane proteins"/>
    <property type="match status" value="1"/>
</dbReference>
<evidence type="ECO:0000256" key="4">
    <source>
        <dbReference type="ARBA" id="ARBA00022989"/>
    </source>
</evidence>
<dbReference type="GO" id="GO:0004930">
    <property type="term" value="F:G protein-coupled receptor activity"/>
    <property type="evidence" value="ECO:0007669"/>
    <property type="project" value="UniProtKB-KW"/>
</dbReference>
<keyword evidence="6 9" id="KW-0472">Membrane</keyword>
<feature type="transmembrane region" description="Helical" evidence="9">
    <location>
        <begin position="70"/>
        <end position="97"/>
    </location>
</feature>
<dbReference type="PROSITE" id="PS50262">
    <property type="entry name" value="G_PROTEIN_RECEP_F1_2"/>
    <property type="match status" value="1"/>
</dbReference>
<feature type="transmembrane region" description="Helical" evidence="9">
    <location>
        <begin position="6"/>
        <end position="24"/>
    </location>
</feature>
<evidence type="ECO:0000256" key="5">
    <source>
        <dbReference type="ARBA" id="ARBA00023040"/>
    </source>
</evidence>
<accession>A0A814UIE5</accession>
<feature type="transmembrane region" description="Helical" evidence="9">
    <location>
        <begin position="109"/>
        <end position="129"/>
    </location>
</feature>
<protein>
    <recommendedName>
        <fullName evidence="10">G-protein coupled receptors family 1 profile domain-containing protein</fullName>
    </recommendedName>
</protein>
<keyword evidence="13" id="KW-1185">Reference proteome</keyword>
<evidence type="ECO:0000256" key="3">
    <source>
        <dbReference type="ARBA" id="ARBA00022692"/>
    </source>
</evidence>
<evidence type="ECO:0000256" key="9">
    <source>
        <dbReference type="SAM" id="Phobius"/>
    </source>
</evidence>
<dbReference type="PANTHER" id="PTHR24249">
    <property type="entry name" value="HISTAMINE RECEPTOR-RELATED G-PROTEIN COUPLED RECEPTOR"/>
    <property type="match status" value="1"/>
</dbReference>
<feature type="transmembrane region" description="Helical" evidence="9">
    <location>
        <begin position="156"/>
        <end position="178"/>
    </location>
</feature>
<keyword evidence="4 9" id="KW-1133">Transmembrane helix</keyword>
<dbReference type="InterPro" id="IPR017452">
    <property type="entry name" value="GPCR_Rhodpsn_7TM"/>
</dbReference>